<accession>A0A5N6U6K1</accession>
<dbReference type="PANTHER" id="PTHR31885:SF6">
    <property type="entry name" value="GH04784P"/>
    <property type="match status" value="1"/>
</dbReference>
<dbReference type="EMBL" id="ML742031">
    <property type="protein sequence ID" value="KAE8154180.1"/>
    <property type="molecule type" value="Genomic_DNA"/>
</dbReference>
<evidence type="ECO:0000256" key="4">
    <source>
        <dbReference type="ARBA" id="ARBA00022989"/>
    </source>
</evidence>
<dbReference type="OrthoDB" id="2133758at2759"/>
<evidence type="ECO:0000256" key="6">
    <source>
        <dbReference type="SAM" id="Phobius"/>
    </source>
</evidence>
<feature type="transmembrane region" description="Helical" evidence="6">
    <location>
        <begin position="130"/>
        <end position="154"/>
    </location>
</feature>
<name>A0A5N6U6K1_ASPAV</name>
<evidence type="ECO:0000313" key="8">
    <source>
        <dbReference type="Proteomes" id="UP000325780"/>
    </source>
</evidence>
<comment type="subcellular location">
    <subcellularLocation>
        <location evidence="1">Membrane</location>
        <topology evidence="1">Multi-pass membrane protein</topology>
    </subcellularLocation>
</comment>
<reference evidence="7 8" key="1">
    <citation type="submission" date="2019-04" db="EMBL/GenBank/DDBJ databases">
        <title>Friends and foes A comparative genomics study of 23 Aspergillus species from section Flavi.</title>
        <authorList>
            <consortium name="DOE Joint Genome Institute"/>
            <person name="Kjaerbolling I."/>
            <person name="Vesth T."/>
            <person name="Frisvad J.C."/>
            <person name="Nybo J.L."/>
            <person name="Theobald S."/>
            <person name="Kildgaard S."/>
            <person name="Isbrandt T."/>
            <person name="Kuo A."/>
            <person name="Sato A."/>
            <person name="Lyhne E.K."/>
            <person name="Kogle M.E."/>
            <person name="Wiebenga A."/>
            <person name="Kun R.S."/>
            <person name="Lubbers R.J."/>
            <person name="Makela M.R."/>
            <person name="Barry K."/>
            <person name="Chovatia M."/>
            <person name="Clum A."/>
            <person name="Daum C."/>
            <person name="Haridas S."/>
            <person name="He G."/>
            <person name="LaButti K."/>
            <person name="Lipzen A."/>
            <person name="Mondo S."/>
            <person name="Riley R."/>
            <person name="Salamov A."/>
            <person name="Simmons B.A."/>
            <person name="Magnuson J.K."/>
            <person name="Henrissat B."/>
            <person name="Mortensen U.H."/>
            <person name="Larsen T.O."/>
            <person name="Devries R.P."/>
            <person name="Grigoriev I.V."/>
            <person name="Machida M."/>
            <person name="Baker S.E."/>
            <person name="Andersen M.R."/>
        </authorList>
    </citation>
    <scope>NUCLEOTIDE SEQUENCE [LARGE SCALE GENOMIC DNA]</scope>
    <source>
        <strain evidence="7 8">IBT 18842</strain>
    </source>
</reference>
<evidence type="ECO:0000256" key="1">
    <source>
        <dbReference type="ARBA" id="ARBA00004141"/>
    </source>
</evidence>
<gene>
    <name evidence="7" type="ORF">BDV25DRAFT_136106</name>
</gene>
<organism evidence="7 8">
    <name type="scientific">Aspergillus avenaceus</name>
    <dbReference type="NCBI Taxonomy" id="36643"/>
    <lineage>
        <taxon>Eukaryota</taxon>
        <taxon>Fungi</taxon>
        <taxon>Dikarya</taxon>
        <taxon>Ascomycota</taxon>
        <taxon>Pezizomycotina</taxon>
        <taxon>Eurotiomycetes</taxon>
        <taxon>Eurotiomycetidae</taxon>
        <taxon>Eurotiales</taxon>
        <taxon>Aspergillaceae</taxon>
        <taxon>Aspergillus</taxon>
        <taxon>Aspergillus subgen. Circumdati</taxon>
    </lineage>
</organism>
<keyword evidence="5 6" id="KW-0472">Membrane</keyword>
<evidence type="ECO:0000256" key="3">
    <source>
        <dbReference type="ARBA" id="ARBA00022692"/>
    </source>
</evidence>
<dbReference type="AlphaFoldDB" id="A0A5N6U6K1"/>
<evidence type="ECO:0000256" key="2">
    <source>
        <dbReference type="ARBA" id="ARBA00007375"/>
    </source>
</evidence>
<protein>
    <submittedName>
        <fullName evidence="7">YhhN-like protein</fullName>
    </submittedName>
</protein>
<keyword evidence="3 6" id="KW-0812">Transmembrane</keyword>
<keyword evidence="8" id="KW-1185">Reference proteome</keyword>
<dbReference type="GO" id="GO:0016787">
    <property type="term" value="F:hydrolase activity"/>
    <property type="evidence" value="ECO:0007669"/>
    <property type="project" value="TreeGrafter"/>
</dbReference>
<feature type="transmembrane region" description="Helical" evidence="6">
    <location>
        <begin position="36"/>
        <end position="54"/>
    </location>
</feature>
<dbReference type="GO" id="GO:0016020">
    <property type="term" value="C:membrane"/>
    <property type="evidence" value="ECO:0007669"/>
    <property type="project" value="UniProtKB-SubCell"/>
</dbReference>
<evidence type="ECO:0000313" key="7">
    <source>
        <dbReference type="EMBL" id="KAE8154180.1"/>
    </source>
</evidence>
<feature type="transmembrane region" description="Helical" evidence="6">
    <location>
        <begin position="102"/>
        <end position="124"/>
    </location>
</feature>
<feature type="transmembrane region" description="Helical" evidence="6">
    <location>
        <begin position="175"/>
        <end position="196"/>
    </location>
</feature>
<dbReference type="PANTHER" id="PTHR31885">
    <property type="entry name" value="GH04784P"/>
    <property type="match status" value="1"/>
</dbReference>
<sequence length="263" mass="28521">MPNPLSIPSGAACLLGISLPLLVISEHRSRSHIGTGIFKMLSSTAFLIIPVLSSTKPSPYHSLISTGLTFSLIGDFCLIPSRSDFYHSKTRTTAPKPRTPSLSFHLGILAFAAAHISYIAALLHDSRETLWSMFIIAIVTMLAIAKWLGVVYPPSHASARGNVLDLCIPEQMKPLVSMYAFIIGVMFAAAVSTAPLEFVTPWPYQRTLGAGMFVASDLFVAKDAFGRSCIPQARGWFRIAMGYGLYFWGQAVIAGTICGQYTD</sequence>
<keyword evidence="4 6" id="KW-1133">Transmembrane helix</keyword>
<dbReference type="Pfam" id="PF07947">
    <property type="entry name" value="YhhN"/>
    <property type="match status" value="1"/>
</dbReference>
<comment type="similarity">
    <text evidence="2">Belongs to the TMEM86 family.</text>
</comment>
<dbReference type="Proteomes" id="UP000325780">
    <property type="component" value="Unassembled WGS sequence"/>
</dbReference>
<proteinExistence type="inferred from homology"/>
<feature type="transmembrane region" description="Helical" evidence="6">
    <location>
        <begin position="242"/>
        <end position="262"/>
    </location>
</feature>
<feature type="transmembrane region" description="Helical" evidence="6">
    <location>
        <begin position="6"/>
        <end position="24"/>
    </location>
</feature>
<dbReference type="InterPro" id="IPR012506">
    <property type="entry name" value="TMEM86B-like"/>
</dbReference>
<evidence type="ECO:0000256" key="5">
    <source>
        <dbReference type="ARBA" id="ARBA00023136"/>
    </source>
</evidence>